<evidence type="ECO:0000313" key="3">
    <source>
        <dbReference type="Proteomes" id="UP000176803"/>
    </source>
</evidence>
<comment type="caution">
    <text evidence="2">The sequence shown here is derived from an EMBL/GenBank/DDBJ whole genome shotgun (WGS) entry which is preliminary data.</text>
</comment>
<dbReference type="Pfam" id="PF01402">
    <property type="entry name" value="RHH_1"/>
    <property type="match status" value="1"/>
</dbReference>
<protein>
    <recommendedName>
        <fullName evidence="1">Ribbon-helix-helix protein CopG domain-containing protein</fullName>
    </recommendedName>
</protein>
<accession>A0A1F7I5F5</accession>
<dbReference type="SUPFAM" id="SSF47598">
    <property type="entry name" value="Ribbon-helix-helix"/>
    <property type="match status" value="1"/>
</dbReference>
<dbReference type="InterPro" id="IPR010985">
    <property type="entry name" value="Ribbon_hlx_hlx"/>
</dbReference>
<reference evidence="2 3" key="1">
    <citation type="journal article" date="2016" name="Nat. Commun.">
        <title>Thousands of microbial genomes shed light on interconnected biogeochemical processes in an aquifer system.</title>
        <authorList>
            <person name="Anantharaman K."/>
            <person name="Brown C.T."/>
            <person name="Hug L.A."/>
            <person name="Sharon I."/>
            <person name="Castelle C.J."/>
            <person name="Probst A.J."/>
            <person name="Thomas B.C."/>
            <person name="Singh A."/>
            <person name="Wilkins M.J."/>
            <person name="Karaoz U."/>
            <person name="Brodie E.L."/>
            <person name="Williams K.H."/>
            <person name="Hubbard S.S."/>
            <person name="Banfield J.F."/>
        </authorList>
    </citation>
    <scope>NUCLEOTIDE SEQUENCE [LARGE SCALE GENOMIC DNA]</scope>
</reference>
<evidence type="ECO:0000313" key="2">
    <source>
        <dbReference type="EMBL" id="OGK38585.1"/>
    </source>
</evidence>
<sequence length="108" mass="12217">MKTVNISLPDSLAVQIEKLLGQNEYSSRSEVVRTALRVFFSFQTPAPGIELVPFQKRPLTEIRRDLLESGHSQKFTANIINSLKKSSVYKNTAQSLSLLQIKKQRSLI</sequence>
<dbReference type="Proteomes" id="UP000176803">
    <property type="component" value="Unassembled WGS sequence"/>
</dbReference>
<dbReference type="CDD" id="cd22231">
    <property type="entry name" value="RHH_NikR_HicB-like"/>
    <property type="match status" value="1"/>
</dbReference>
<proteinExistence type="predicted"/>
<dbReference type="InterPro" id="IPR002145">
    <property type="entry name" value="CopG"/>
</dbReference>
<feature type="domain" description="Ribbon-helix-helix protein CopG" evidence="1">
    <location>
        <begin position="2"/>
        <end position="37"/>
    </location>
</feature>
<dbReference type="EMBL" id="MGAC01000007">
    <property type="protein sequence ID" value="OGK38585.1"/>
    <property type="molecule type" value="Genomic_DNA"/>
</dbReference>
<name>A0A1F7I5F5_9BACT</name>
<dbReference type="Gene3D" id="1.10.1220.10">
    <property type="entry name" value="Met repressor-like"/>
    <property type="match status" value="1"/>
</dbReference>
<gene>
    <name evidence="2" type="ORF">A3F03_00535</name>
</gene>
<organism evidence="2 3">
    <name type="scientific">Candidatus Roizmanbacteria bacterium RIFCSPHIGHO2_12_FULL_41_11</name>
    <dbReference type="NCBI Taxonomy" id="1802052"/>
    <lineage>
        <taxon>Bacteria</taxon>
        <taxon>Candidatus Roizmaniibacteriota</taxon>
    </lineage>
</organism>
<dbReference type="AlphaFoldDB" id="A0A1F7I5F5"/>
<dbReference type="InterPro" id="IPR013321">
    <property type="entry name" value="Arc_rbn_hlx_hlx"/>
</dbReference>
<dbReference type="GO" id="GO:0006355">
    <property type="term" value="P:regulation of DNA-templated transcription"/>
    <property type="evidence" value="ECO:0007669"/>
    <property type="project" value="InterPro"/>
</dbReference>
<evidence type="ECO:0000259" key="1">
    <source>
        <dbReference type="Pfam" id="PF01402"/>
    </source>
</evidence>